<dbReference type="EMBL" id="UOFC01000118">
    <property type="protein sequence ID" value="VAW46889.1"/>
    <property type="molecule type" value="Genomic_DNA"/>
</dbReference>
<dbReference type="Gene3D" id="3.90.1200.10">
    <property type="match status" value="1"/>
</dbReference>
<dbReference type="SUPFAM" id="SSF56112">
    <property type="entry name" value="Protein kinase-like (PK-like)"/>
    <property type="match status" value="1"/>
</dbReference>
<dbReference type="InterPro" id="IPR011009">
    <property type="entry name" value="Kinase-like_dom_sf"/>
</dbReference>
<proteinExistence type="predicted"/>
<keyword evidence="2" id="KW-0067">ATP-binding</keyword>
<evidence type="ECO:0000313" key="4">
    <source>
        <dbReference type="EMBL" id="VAW46889.1"/>
    </source>
</evidence>
<reference evidence="4" key="1">
    <citation type="submission" date="2018-06" db="EMBL/GenBank/DDBJ databases">
        <authorList>
            <person name="Zhirakovskaya E."/>
        </authorList>
    </citation>
    <scope>NUCLEOTIDE SEQUENCE</scope>
</reference>
<feature type="domain" description="Aminoglycoside phosphotransferase" evidence="3">
    <location>
        <begin position="41"/>
        <end position="270"/>
    </location>
</feature>
<gene>
    <name evidence="4" type="ORF">MNBD_GAMMA03-2007</name>
</gene>
<evidence type="ECO:0000259" key="3">
    <source>
        <dbReference type="Pfam" id="PF01636"/>
    </source>
</evidence>
<name>A0A3B0WBZ7_9ZZZZ</name>
<dbReference type="PANTHER" id="PTHR33540">
    <property type="entry name" value="TRNA THREONYLCARBAMOYLADENOSINE BIOSYNTHESIS PROTEIN TSAE"/>
    <property type="match status" value="1"/>
</dbReference>
<evidence type="ECO:0000256" key="2">
    <source>
        <dbReference type="ARBA" id="ARBA00022840"/>
    </source>
</evidence>
<protein>
    <submittedName>
        <fullName evidence="4">Phosphotransferase involved in threonylcarbamoyladenosine t(6)A37 formation in tRNA</fullName>
    </submittedName>
</protein>
<dbReference type="GO" id="GO:0016740">
    <property type="term" value="F:transferase activity"/>
    <property type="evidence" value="ECO:0007669"/>
    <property type="project" value="UniProtKB-KW"/>
</dbReference>
<keyword evidence="1" id="KW-0547">Nucleotide-binding</keyword>
<accession>A0A3B0WBZ7</accession>
<dbReference type="PANTHER" id="PTHR33540:SF1">
    <property type="entry name" value="N-ACETYLMURAMATE_N-ACETYLGLUCOSAMINE KINASE"/>
    <property type="match status" value="1"/>
</dbReference>
<evidence type="ECO:0000256" key="1">
    <source>
        <dbReference type="ARBA" id="ARBA00022741"/>
    </source>
</evidence>
<dbReference type="Gene3D" id="3.30.200.20">
    <property type="entry name" value="Phosphorylase Kinase, domain 1"/>
    <property type="match status" value="1"/>
</dbReference>
<dbReference type="InterPro" id="IPR002575">
    <property type="entry name" value="Aminoglycoside_PTrfase"/>
</dbReference>
<sequence length="358" mass="40761">MNERFETMLNWVAHLPFLAEQKISPPLSASSDASFRRYFRIQVTNREGGGQGELSLLKGGDSGVENSYIIMDAPVEQEDCRPFIRISEQLLSMGLHVPKVLAQNLEQGFLLLSDLGSQTYLSAMKSASESEVDRLYQNALTALITLQSKGKKIANTLPDYDARLLDTEMNLFSDWFVETHLNITLDKIEQQSWQSVKETLQRSALAQPKVYVHRDYHSRNLMVTASNTPSILDFQDAVQGALTYDAVSLLRDCYIAWPEEQVIEWQRAYFLQLCAVNLMHKNEWSNFQKSMDLMGVQRHLKASGIFARLNHRDGKEAYLKDIPLTLDYIVSVGAKYTELTDLVRLIDTKVLPRMSDLT</sequence>
<keyword evidence="4" id="KW-0808">Transferase</keyword>
<dbReference type="Pfam" id="PF01636">
    <property type="entry name" value="APH"/>
    <property type="match status" value="1"/>
</dbReference>
<dbReference type="AlphaFoldDB" id="A0A3B0WBZ7"/>
<organism evidence="4">
    <name type="scientific">hydrothermal vent metagenome</name>
    <dbReference type="NCBI Taxonomy" id="652676"/>
    <lineage>
        <taxon>unclassified sequences</taxon>
        <taxon>metagenomes</taxon>
        <taxon>ecological metagenomes</taxon>
    </lineage>
</organism>
<dbReference type="GO" id="GO:0005524">
    <property type="term" value="F:ATP binding"/>
    <property type="evidence" value="ECO:0007669"/>
    <property type="project" value="UniProtKB-KW"/>
</dbReference>